<feature type="transmembrane region" description="Helical" evidence="1">
    <location>
        <begin position="30"/>
        <end position="47"/>
    </location>
</feature>
<evidence type="ECO:0008006" key="4">
    <source>
        <dbReference type="Google" id="ProtNLM"/>
    </source>
</evidence>
<keyword evidence="1" id="KW-1133">Transmembrane helix</keyword>
<keyword evidence="1" id="KW-0472">Membrane</keyword>
<dbReference type="RefSeq" id="WP_129131746.1">
    <property type="nucleotide sequence ID" value="NZ_SDHW01000004.1"/>
</dbReference>
<protein>
    <recommendedName>
        <fullName evidence="4">O-antigen polysaccharide polymerase Wzy</fullName>
    </recommendedName>
</protein>
<proteinExistence type="predicted"/>
<feature type="transmembrane region" description="Helical" evidence="1">
    <location>
        <begin position="426"/>
        <end position="448"/>
    </location>
</feature>
<feature type="transmembrane region" description="Helical" evidence="1">
    <location>
        <begin position="196"/>
        <end position="219"/>
    </location>
</feature>
<comment type="caution">
    <text evidence="2">The sequence shown here is derived from an EMBL/GenBank/DDBJ whole genome shotgun (WGS) entry which is preliminary data.</text>
</comment>
<dbReference type="EMBL" id="SDHW01000004">
    <property type="protein sequence ID" value="RXK59443.1"/>
    <property type="molecule type" value="Genomic_DNA"/>
</dbReference>
<organism evidence="2 3">
    <name type="scientific">Lacibacter luteus</name>
    <dbReference type="NCBI Taxonomy" id="2508719"/>
    <lineage>
        <taxon>Bacteria</taxon>
        <taxon>Pseudomonadati</taxon>
        <taxon>Bacteroidota</taxon>
        <taxon>Chitinophagia</taxon>
        <taxon>Chitinophagales</taxon>
        <taxon>Chitinophagaceae</taxon>
        <taxon>Lacibacter</taxon>
    </lineage>
</organism>
<feature type="transmembrane region" description="Helical" evidence="1">
    <location>
        <begin position="231"/>
        <end position="250"/>
    </location>
</feature>
<feature type="transmembrane region" description="Helical" evidence="1">
    <location>
        <begin position="166"/>
        <end position="184"/>
    </location>
</feature>
<evidence type="ECO:0000313" key="2">
    <source>
        <dbReference type="EMBL" id="RXK59443.1"/>
    </source>
</evidence>
<keyword evidence="3" id="KW-1185">Reference proteome</keyword>
<evidence type="ECO:0000256" key="1">
    <source>
        <dbReference type="SAM" id="Phobius"/>
    </source>
</evidence>
<feature type="transmembrane region" description="Helical" evidence="1">
    <location>
        <begin position="54"/>
        <end position="76"/>
    </location>
</feature>
<keyword evidence="1" id="KW-0812">Transmembrane</keyword>
<sequence length="456" mass="51454">MNLSKIIVTLIAFLVPLLMSMDATFRFDELAGIGLFIFFLLNFINDIGKSYNPLDILILIALLQCMLMPIVVFHVYNDNALIIALKYDMSVSADRYYGFMFPAILALIAGIKLPGLLQRSYQERIYQTIQRAKQHLQGKGNIGLLFIIVGFVAGFLTIFVPGDLGYVVYLFEKLLYVGVLYIYFSDYKSKKLYLGLAFFVIFSKSLFTGMFGELVYIMALGTMLVLLGKRIGTFLKYSIAFLGIVFVLLVQSVKSDYRDIVWKGAGEGGAGLYFSLLTNRITEPEQFFDWTSLFPIVNRANQGMIIGKVMDHVPARAPFAEGETIFTSLAASFVPRILWPDKPISGGKKNMERFTGFIIEGYSMNISPFGEAYGNFDVGGGIAFMFFYGLFFALIITLLLFIGKTRPTILLWLPILFLNAVQTETDVLMCVNSLLKGLMFVWFCYWAGDRFLRLKL</sequence>
<evidence type="ECO:0000313" key="3">
    <source>
        <dbReference type="Proteomes" id="UP000290204"/>
    </source>
</evidence>
<feature type="transmembrane region" description="Helical" evidence="1">
    <location>
        <begin position="382"/>
        <end position="403"/>
    </location>
</feature>
<feature type="transmembrane region" description="Helical" evidence="1">
    <location>
        <begin position="138"/>
        <end position="160"/>
    </location>
</feature>
<accession>A0A4Q1CH90</accession>
<dbReference type="Proteomes" id="UP000290204">
    <property type="component" value="Unassembled WGS sequence"/>
</dbReference>
<gene>
    <name evidence="2" type="ORF">ESA94_15020</name>
</gene>
<name>A0A4Q1CH90_9BACT</name>
<dbReference type="AlphaFoldDB" id="A0A4Q1CH90"/>
<reference evidence="2 3" key="1">
    <citation type="submission" date="2019-01" db="EMBL/GenBank/DDBJ databases">
        <title>Lacibacter sp. strain TTM-7.</title>
        <authorList>
            <person name="Chen W.-M."/>
        </authorList>
    </citation>
    <scope>NUCLEOTIDE SEQUENCE [LARGE SCALE GENOMIC DNA]</scope>
    <source>
        <strain evidence="2 3">TTM-7</strain>
    </source>
</reference>
<dbReference type="OrthoDB" id="966190at2"/>
<feature type="transmembrane region" description="Helical" evidence="1">
    <location>
        <begin position="96"/>
        <end position="117"/>
    </location>
</feature>